<reference evidence="11" key="1">
    <citation type="journal article" date="2021" name="Antonie Van Leeuwenhoek">
        <title>Draft genome and description of Waterburya agarophytonicola gen. nov. sp. nov. (Pleurocapsales, Cyanobacteria): a seaweed symbiont.</title>
        <authorList>
            <person name="Bonthond G."/>
            <person name="Shalygin S."/>
            <person name="Bayer T."/>
            <person name="Weinberger F."/>
        </authorList>
    </citation>
    <scope>NUCLEOTIDE SEQUENCE</scope>
    <source>
        <strain evidence="11">KI4</strain>
    </source>
</reference>
<dbReference type="InterPro" id="IPR005702">
    <property type="entry name" value="Wzc-like_C"/>
</dbReference>
<dbReference type="InterPro" id="IPR050445">
    <property type="entry name" value="Bact_polysacc_biosynth/exp"/>
</dbReference>
<evidence type="ECO:0000313" key="12">
    <source>
        <dbReference type="Proteomes" id="UP000729733"/>
    </source>
</evidence>
<sequence length="730" mass="80433">MTNLQKDNGSYSNSRGELDFNIGEYLLKLKRRWIPALAVFTFTVGTTAFLSSFLEKTYQSEGKILFKKNTTLIEGIGTEADKLESILDNQTPLSTEKVRITSEPVLQQTIDQLKLEDAEGKPLKPKDFEKRLTVEIVGGTDIISLSYKDPDPVTASKVINTLMDVYINAQISSSKSATETAGAFIDKTLPQVKNNLQSLESRLQDFYEKNQIVDLQEEKKILVGELGNLNRQISSVGAELQGKKAQTASLQNQLGLDLNQAVRADQLANTPQVQSIIEQLGATETQLSQERQRFNDNHPVVASLNEKKQVLNSQLQQLIRQYVGAQVSTGLLQGGNNLKENQLERFISLKIEELSLQTEVSALAQYQQVYLNRTKDIPRLEKQEKTLLREVDTARNSFETLLVNKENLAIQENQKTGNAEVIELGQVPEEGSTGRVALMALGILMGLFLSNLTAVLLEMQDRTLKTIPEIKQKFSYQVLGIVPLDMLQEAQGGIVVQREPDSFASEVYRMIQTNLKFLAVKRQPKVILMTSSVPGEGKSTVAANLAAAMAQLGRKVLLIDGDLRKASQHELWQVSNKAGVKDVIAHKTPLAKVVSQPMKQLDLLTAGVIAPNPLALLDSSEMSELVGTARKEYELIIIDAPPLAVTADVLTLSKLVDGIVFVSRPGVVETESAELAQETIANANLAQKVLGMVINGVKPNEFDRYSYHAKYSKNYFSPSGESSPSKTAPA</sequence>
<dbReference type="CDD" id="cd05387">
    <property type="entry name" value="BY-kinase"/>
    <property type="match status" value="1"/>
</dbReference>
<evidence type="ECO:0000256" key="2">
    <source>
        <dbReference type="ARBA" id="ARBA00011903"/>
    </source>
</evidence>
<keyword evidence="7" id="KW-0829">Tyrosine-protein kinase</keyword>
<evidence type="ECO:0000256" key="3">
    <source>
        <dbReference type="ARBA" id="ARBA00022679"/>
    </source>
</evidence>
<dbReference type="InterPro" id="IPR027417">
    <property type="entry name" value="P-loop_NTPase"/>
</dbReference>
<name>A0A964BQ54_9CYAN</name>
<keyword evidence="4" id="KW-0547">Nucleotide-binding</keyword>
<dbReference type="NCBIfam" id="TIGR01007">
    <property type="entry name" value="eps_fam"/>
    <property type="match status" value="1"/>
</dbReference>
<dbReference type="Gene3D" id="3.40.50.300">
    <property type="entry name" value="P-loop containing nucleotide triphosphate hydrolases"/>
    <property type="match status" value="1"/>
</dbReference>
<evidence type="ECO:0000313" key="11">
    <source>
        <dbReference type="EMBL" id="MCC0177345.1"/>
    </source>
</evidence>
<dbReference type="RefSeq" id="WP_229640408.1">
    <property type="nucleotide sequence ID" value="NZ_JADWDC010000020.1"/>
</dbReference>
<keyword evidence="9" id="KW-0175">Coiled coil</keyword>
<dbReference type="PANTHER" id="PTHR32309:SF13">
    <property type="entry name" value="FERRIC ENTEROBACTIN TRANSPORT PROTEIN FEPE"/>
    <property type="match status" value="1"/>
</dbReference>
<dbReference type="GO" id="GO:0004715">
    <property type="term" value="F:non-membrane spanning protein tyrosine kinase activity"/>
    <property type="evidence" value="ECO:0007669"/>
    <property type="project" value="UniProtKB-EC"/>
</dbReference>
<feature type="coiled-coil region" evidence="9">
    <location>
        <begin position="189"/>
        <end position="232"/>
    </location>
</feature>
<evidence type="ECO:0000256" key="6">
    <source>
        <dbReference type="ARBA" id="ARBA00022840"/>
    </source>
</evidence>
<keyword evidence="6" id="KW-0067">ATP-binding</keyword>
<dbReference type="InterPro" id="IPR033756">
    <property type="entry name" value="YlxH/NBP35"/>
</dbReference>
<keyword evidence="12" id="KW-1185">Reference proteome</keyword>
<protein>
    <recommendedName>
        <fullName evidence="2">non-specific protein-tyrosine kinase</fullName>
        <ecNumber evidence="2">2.7.10.2</ecNumber>
    </recommendedName>
</protein>
<comment type="catalytic activity">
    <reaction evidence="8">
        <text>L-tyrosyl-[protein] + ATP = O-phospho-L-tyrosyl-[protein] + ADP + H(+)</text>
        <dbReference type="Rhea" id="RHEA:10596"/>
        <dbReference type="Rhea" id="RHEA-COMP:10136"/>
        <dbReference type="Rhea" id="RHEA-COMP:20101"/>
        <dbReference type="ChEBI" id="CHEBI:15378"/>
        <dbReference type="ChEBI" id="CHEBI:30616"/>
        <dbReference type="ChEBI" id="CHEBI:46858"/>
        <dbReference type="ChEBI" id="CHEBI:61978"/>
        <dbReference type="ChEBI" id="CHEBI:456216"/>
        <dbReference type="EC" id="2.7.10.2"/>
    </reaction>
</comment>
<dbReference type="FunFam" id="3.40.50.300:FF:000527">
    <property type="entry name" value="Tyrosine-protein kinase etk"/>
    <property type="match status" value="1"/>
</dbReference>
<keyword evidence="5" id="KW-0418">Kinase</keyword>
<dbReference type="SUPFAM" id="SSF52540">
    <property type="entry name" value="P-loop containing nucleoside triphosphate hydrolases"/>
    <property type="match status" value="1"/>
</dbReference>
<evidence type="ECO:0000256" key="9">
    <source>
        <dbReference type="SAM" id="Coils"/>
    </source>
</evidence>
<dbReference type="GO" id="GO:0005524">
    <property type="term" value="F:ATP binding"/>
    <property type="evidence" value="ECO:0007669"/>
    <property type="project" value="UniProtKB-KW"/>
</dbReference>
<keyword evidence="10" id="KW-1133">Transmembrane helix</keyword>
<evidence type="ECO:0000256" key="10">
    <source>
        <dbReference type="SAM" id="Phobius"/>
    </source>
</evidence>
<dbReference type="EMBL" id="JADWDC010000020">
    <property type="protein sequence ID" value="MCC0177345.1"/>
    <property type="molecule type" value="Genomic_DNA"/>
</dbReference>
<evidence type="ECO:0000256" key="4">
    <source>
        <dbReference type="ARBA" id="ARBA00022741"/>
    </source>
</evidence>
<dbReference type="GO" id="GO:0005886">
    <property type="term" value="C:plasma membrane"/>
    <property type="evidence" value="ECO:0007669"/>
    <property type="project" value="TreeGrafter"/>
</dbReference>
<keyword evidence="10" id="KW-0812">Transmembrane</keyword>
<feature type="transmembrane region" description="Helical" evidence="10">
    <location>
        <begin position="33"/>
        <end position="54"/>
    </location>
</feature>
<accession>A0A964BQ54</accession>
<evidence type="ECO:0000256" key="5">
    <source>
        <dbReference type="ARBA" id="ARBA00022777"/>
    </source>
</evidence>
<dbReference type="PANTHER" id="PTHR32309">
    <property type="entry name" value="TYROSINE-PROTEIN KINASE"/>
    <property type="match status" value="1"/>
</dbReference>
<dbReference type="AlphaFoldDB" id="A0A964BQ54"/>
<proteinExistence type="inferred from homology"/>
<dbReference type="Pfam" id="PF10609">
    <property type="entry name" value="ParA"/>
    <property type="match status" value="1"/>
</dbReference>
<dbReference type="Proteomes" id="UP000729733">
    <property type="component" value="Unassembled WGS sequence"/>
</dbReference>
<evidence type="ECO:0000256" key="1">
    <source>
        <dbReference type="ARBA" id="ARBA00007316"/>
    </source>
</evidence>
<dbReference type="EC" id="2.7.10.2" evidence="2"/>
<gene>
    <name evidence="11" type="ORF">I4641_10190</name>
</gene>
<keyword evidence="10" id="KW-0472">Membrane</keyword>
<evidence type="ECO:0000256" key="8">
    <source>
        <dbReference type="ARBA" id="ARBA00051245"/>
    </source>
</evidence>
<evidence type="ECO:0000256" key="7">
    <source>
        <dbReference type="ARBA" id="ARBA00023137"/>
    </source>
</evidence>
<organism evidence="11 12">
    <name type="scientific">Waterburya agarophytonicola KI4</name>
    <dbReference type="NCBI Taxonomy" id="2874699"/>
    <lineage>
        <taxon>Bacteria</taxon>
        <taxon>Bacillati</taxon>
        <taxon>Cyanobacteriota</taxon>
        <taxon>Cyanophyceae</taxon>
        <taxon>Pleurocapsales</taxon>
        <taxon>Hyellaceae</taxon>
        <taxon>Waterburya</taxon>
        <taxon>Waterburya agarophytonicola</taxon>
    </lineage>
</organism>
<dbReference type="GO" id="GO:0042802">
    <property type="term" value="F:identical protein binding"/>
    <property type="evidence" value="ECO:0007669"/>
    <property type="project" value="UniProtKB-ARBA"/>
</dbReference>
<comment type="similarity">
    <text evidence="1">Belongs to the CpsD/CapB family.</text>
</comment>
<comment type="caution">
    <text evidence="11">The sequence shown here is derived from an EMBL/GenBank/DDBJ whole genome shotgun (WGS) entry which is preliminary data.</text>
</comment>
<keyword evidence="3" id="KW-0808">Transferase</keyword>